<dbReference type="InterPro" id="IPR002110">
    <property type="entry name" value="Ankyrin_rpt"/>
</dbReference>
<feature type="repeat" description="ANK" evidence="3">
    <location>
        <begin position="491"/>
        <end position="520"/>
    </location>
</feature>
<dbReference type="Pfam" id="PF00023">
    <property type="entry name" value="Ank"/>
    <property type="match status" value="2"/>
</dbReference>
<feature type="repeat" description="ANK" evidence="3">
    <location>
        <begin position="554"/>
        <end position="586"/>
    </location>
</feature>
<feature type="repeat" description="ANK" evidence="3">
    <location>
        <begin position="425"/>
        <end position="454"/>
    </location>
</feature>
<dbReference type="PANTHER" id="PTHR24166:SF48">
    <property type="entry name" value="PROTEIN VAPYRIN"/>
    <property type="match status" value="1"/>
</dbReference>
<evidence type="ECO:0000259" key="5">
    <source>
        <dbReference type="Pfam" id="PF24883"/>
    </source>
</evidence>
<dbReference type="PROSITE" id="PS50088">
    <property type="entry name" value="ANK_REPEAT"/>
    <property type="match status" value="15"/>
</dbReference>
<evidence type="ECO:0000256" key="3">
    <source>
        <dbReference type="PROSITE-ProRule" id="PRU00023"/>
    </source>
</evidence>
<dbReference type="SUPFAM" id="SSF48403">
    <property type="entry name" value="Ankyrin repeat"/>
    <property type="match status" value="2"/>
</dbReference>
<dbReference type="Pfam" id="PF12796">
    <property type="entry name" value="Ank_2"/>
    <property type="match status" value="5"/>
</dbReference>
<comment type="caution">
    <text evidence="6">The sequence shown here is derived from an EMBL/GenBank/DDBJ whole genome shotgun (WGS) entry which is preliminary data.</text>
</comment>
<feature type="repeat" description="ANK" evidence="3">
    <location>
        <begin position="777"/>
        <end position="809"/>
    </location>
</feature>
<dbReference type="InterPro" id="IPR050889">
    <property type="entry name" value="Dendritic_Spine_Reg/Scaffold"/>
</dbReference>
<name>A0AA38PIM8_9AGAR</name>
<keyword evidence="4" id="KW-0175">Coiled coil</keyword>
<feature type="coiled-coil region" evidence="4">
    <location>
        <begin position="607"/>
        <end position="661"/>
    </location>
</feature>
<feature type="repeat" description="ANK" evidence="3">
    <location>
        <begin position="714"/>
        <end position="743"/>
    </location>
</feature>
<dbReference type="InterPro" id="IPR027417">
    <property type="entry name" value="P-loop_NTPase"/>
</dbReference>
<feature type="repeat" description="ANK" evidence="3">
    <location>
        <begin position="455"/>
        <end position="487"/>
    </location>
</feature>
<keyword evidence="2 3" id="KW-0040">ANK repeat</keyword>
<dbReference type="AlphaFoldDB" id="A0AA38PIM8"/>
<gene>
    <name evidence="6" type="ORF">F5878DRAFT_637935</name>
</gene>
<keyword evidence="7" id="KW-1185">Reference proteome</keyword>
<feature type="repeat" description="ANK" evidence="3">
    <location>
        <begin position="909"/>
        <end position="941"/>
    </location>
</feature>
<dbReference type="EMBL" id="MU805971">
    <property type="protein sequence ID" value="KAJ3843635.1"/>
    <property type="molecule type" value="Genomic_DNA"/>
</dbReference>
<feature type="repeat" description="ANK" evidence="3">
    <location>
        <begin position="681"/>
        <end position="710"/>
    </location>
</feature>
<dbReference type="Gene3D" id="3.40.50.300">
    <property type="entry name" value="P-loop containing nucleotide triphosphate hydrolases"/>
    <property type="match status" value="1"/>
</dbReference>
<dbReference type="PANTHER" id="PTHR24166">
    <property type="entry name" value="ROLLING PEBBLES, ISOFORM B"/>
    <property type="match status" value="1"/>
</dbReference>
<dbReference type="PROSITE" id="PS50297">
    <property type="entry name" value="ANK_REP_REGION"/>
    <property type="match status" value="11"/>
</dbReference>
<feature type="repeat" description="ANK" evidence="3">
    <location>
        <begin position="521"/>
        <end position="553"/>
    </location>
</feature>
<dbReference type="InterPro" id="IPR056884">
    <property type="entry name" value="NPHP3-like_N"/>
</dbReference>
<evidence type="ECO:0000313" key="6">
    <source>
        <dbReference type="EMBL" id="KAJ3843635.1"/>
    </source>
</evidence>
<feature type="repeat" description="ANK" evidence="3">
    <location>
        <begin position="975"/>
        <end position="1000"/>
    </location>
</feature>
<feature type="repeat" description="ANK" evidence="3">
    <location>
        <begin position="942"/>
        <end position="974"/>
    </location>
</feature>
<feature type="repeat" description="ANK" evidence="3">
    <location>
        <begin position="744"/>
        <end position="776"/>
    </location>
</feature>
<dbReference type="SMART" id="SM00248">
    <property type="entry name" value="ANK"/>
    <property type="match status" value="17"/>
</dbReference>
<evidence type="ECO:0000256" key="4">
    <source>
        <dbReference type="SAM" id="Coils"/>
    </source>
</evidence>
<dbReference type="Gene3D" id="1.25.40.20">
    <property type="entry name" value="Ankyrin repeat-containing domain"/>
    <property type="match status" value="5"/>
</dbReference>
<reference evidence="6" key="1">
    <citation type="submission" date="2022-08" db="EMBL/GenBank/DDBJ databases">
        <authorList>
            <consortium name="DOE Joint Genome Institute"/>
            <person name="Min B."/>
            <person name="Riley R."/>
            <person name="Sierra-Patev S."/>
            <person name="Naranjo-Ortiz M."/>
            <person name="Looney B."/>
            <person name="Konkel Z."/>
            <person name="Slot J.C."/>
            <person name="Sakamoto Y."/>
            <person name="Steenwyk J.L."/>
            <person name="Rokas A."/>
            <person name="Carro J."/>
            <person name="Camarero S."/>
            <person name="Ferreira P."/>
            <person name="Molpeceres G."/>
            <person name="Ruiz-Duenas F.J."/>
            <person name="Serrano A."/>
            <person name="Henrissat B."/>
            <person name="Drula E."/>
            <person name="Hughes K.W."/>
            <person name="Mata J.L."/>
            <person name="Ishikawa N.K."/>
            <person name="Vargas-Isla R."/>
            <person name="Ushijima S."/>
            <person name="Smith C.A."/>
            <person name="Ahrendt S."/>
            <person name="Andreopoulos W."/>
            <person name="He G."/>
            <person name="Labutti K."/>
            <person name="Lipzen A."/>
            <person name="Ng V."/>
            <person name="Sandor L."/>
            <person name="Barry K."/>
            <person name="Martinez A.T."/>
            <person name="Xiao Y."/>
            <person name="Gibbons J.G."/>
            <person name="Terashima K."/>
            <person name="Hibbett D.S."/>
            <person name="Grigoriev I.V."/>
        </authorList>
    </citation>
    <scope>NUCLEOTIDE SEQUENCE</scope>
    <source>
        <strain evidence="6">TFB9207</strain>
    </source>
</reference>
<feature type="repeat" description="ANK" evidence="3">
    <location>
        <begin position="587"/>
        <end position="619"/>
    </location>
</feature>
<sequence>MSYAVGNSSYNNHRGSMFENASYFKIENTTLNNWQRRRLHNASGRDINNYYKSPHDEDKNIQQWLAAPDCSVNLFTAFDKIVDGTSQWIFEDETYLKWKETGAGSGKTVLITSIIKNLEKVNDTSLVAYHYFDLRNNAGVQTTYRGLLLSLLSQLGTQDHQIHSALQSLHESSKHGLSYAKPTTAEVIDTLIKIIEDLIQKGHSIHIMIDALDECGDMPLVLEFLTKIYTFSFLKIICSSRNYHPANLQCFAISLSDNSMIHKDIGVFVDSQITELFKGISLGAEVKQTLMEKADGGDAQMLPNGLEKIISTTLVTIHNKEVIQLAHASVKEFLLERNISTEQVDYEYLWRGVNMISRKNMITTLGQYATQYWAEHSRNNEIADIPCKYTLELTWEFFNSKPFQNWKWSYLYMGNGPVKTEVLGSPLQAAAAMGQRGIAELLLKLNADVNIQGGDYGTALQAAATWGHTDIIELLLKHDADVNIQGGLYGTALQAAAFSGHNDIIELLLEYNADVNILAGFTGTALQAAAARGHKDTVELLLQSNANVNIPGGDYGTALQAAAAWGHKDIIALLLEHDADVNIQAGGSGTALQAAAVGGHKDIIELLLKHNVNINFQSEEIEEEEEKFLYDIIRPMVEICNMSIEQAIARYEAQQLLAEEEKAAFLRDHPGVSIESGLYGTALQGAAYSGHKDIVEIFLKHNANVNIQSGIYGTALQAAAFGGHKEIIELLLNYGAEVNSQTGQFGTALQAAAYSGHSDIIELLLKYNADVNIQAGQYGSALQAAAFNGQNEIIKLLLKHNADIDSQGGSYGTALQAAAVRGHKDSIKLLLKCDAAVNIQSGYYGTALQAAAAKGHKDSLELLLDFEADVNIQGGVYGTALHAAAAQGQMNITEILLRLNADVNIEGGFHGTALQAAAACGYKNIVELLLKHNADANIQAGIDGTALQAAASCGHNDIIELLLKHNANVNIQVEYGGTALQAAAARGHKDTVELLLKYNALDVYIESGIYGTALEAAVAEGHKDTVEVLLKHNALEFGNLYQK</sequence>
<proteinExistence type="predicted"/>
<evidence type="ECO:0000256" key="2">
    <source>
        <dbReference type="ARBA" id="ARBA00023043"/>
    </source>
</evidence>
<protein>
    <submittedName>
        <fullName evidence="6">Ankyrin repeat-containing domain protein</fullName>
    </submittedName>
</protein>
<feature type="repeat" description="ANK" evidence="3">
    <location>
        <begin position="843"/>
        <end position="875"/>
    </location>
</feature>
<keyword evidence="1" id="KW-0677">Repeat</keyword>
<evidence type="ECO:0000256" key="1">
    <source>
        <dbReference type="ARBA" id="ARBA00022737"/>
    </source>
</evidence>
<dbReference type="Proteomes" id="UP001163846">
    <property type="component" value="Unassembled WGS sequence"/>
</dbReference>
<feature type="domain" description="Nephrocystin 3-like N-terminal" evidence="5">
    <location>
        <begin position="84"/>
        <end position="241"/>
    </location>
</feature>
<feature type="repeat" description="ANK" evidence="3">
    <location>
        <begin position="879"/>
        <end position="908"/>
    </location>
</feature>
<organism evidence="6 7">
    <name type="scientific">Lentinula raphanica</name>
    <dbReference type="NCBI Taxonomy" id="153919"/>
    <lineage>
        <taxon>Eukaryota</taxon>
        <taxon>Fungi</taxon>
        <taxon>Dikarya</taxon>
        <taxon>Basidiomycota</taxon>
        <taxon>Agaricomycotina</taxon>
        <taxon>Agaricomycetes</taxon>
        <taxon>Agaricomycetidae</taxon>
        <taxon>Agaricales</taxon>
        <taxon>Marasmiineae</taxon>
        <taxon>Omphalotaceae</taxon>
        <taxon>Lentinula</taxon>
    </lineage>
</organism>
<dbReference type="InterPro" id="IPR036770">
    <property type="entry name" value="Ankyrin_rpt-contain_sf"/>
</dbReference>
<evidence type="ECO:0000313" key="7">
    <source>
        <dbReference type="Proteomes" id="UP001163846"/>
    </source>
</evidence>
<dbReference type="Pfam" id="PF24883">
    <property type="entry name" value="NPHP3_N"/>
    <property type="match status" value="1"/>
</dbReference>
<accession>A0AA38PIM8</accession>